<evidence type="ECO:0000313" key="3">
    <source>
        <dbReference type="Proteomes" id="UP001172102"/>
    </source>
</evidence>
<evidence type="ECO:0000313" key="2">
    <source>
        <dbReference type="EMBL" id="KAK0715315.1"/>
    </source>
</evidence>
<proteinExistence type="predicted"/>
<feature type="region of interest" description="Disordered" evidence="1">
    <location>
        <begin position="529"/>
        <end position="576"/>
    </location>
</feature>
<name>A0AA40AGA0_9PEZI</name>
<sequence>MLTSASQLVHRARCVPASSASRLGLSSVAVRRHRQQVREFRFGRSWVTYFDLDSTRDPGPHCKSPRYRYASKGKKWKGEKYYEADNPPALNPESNPLRKTPENPEGIRPGRNIEDVERAPLEGLLFGKHGRHLPGEDWDSPLPSVDDLRRPELEHTINPITTSKVPKATTEVPSATPDRASENLGPFKSYRSQFTSLKPPMFKSPQAPIFFDGPPPEAELKAYAQIKLDEPIPTPGEAKRASQSEQAGHNKAPVSELLGTLSEKHGDVFWHRSGSITLPISGPSTDKSWTLSPTDHQYNDLRKYQPVGDEALCPASESAVEKYDDLDKYDVVSYHEPDGKMLGKEPSPDLNELGEYNALRAHEPDGKYKVESEPLVDSEELKRYGAFRSHEPDGMYSSSYREMPGTDELARYSQPYLSHEPDGMYAAEPIKPVKDEELSGYEPFRSHEPNGKYVGSPESAPEAEELETYQPFASHEPDGKYADASNTPAPQPEELDQYQAVRSHEPNGKYVDQTEAAEDSDLGNHEAFDYEDSETKASFTGRQGDEGSSELDEYKPVHHNEPDGKSAESGDGGYDPAEMKEYEAVMWNEPDGKPAQTKPEDKTHHRQMLEQQHTLTGNYVRDFPEFAKSWSTEGPESNSALLPRDFAPSEGVTTPAGALQPALERRHNVENSATKMKAETQNEPTLYKILVYDPTMQCIDVAETTSIVADGASPLTPTEVLLRISNPSKFLPHFGPLKAQGFEILSGAGDVLIFRKVHDAAVQPAAAVKGTTAAAMETISAPPVNPIDMTGGEHSYSVAAGRFASPTGFVNYDLPPSRFESNIDVRREEPVFSGPKTEPVKKKTSVSKRVVVGAVWVAGISYSIGLVGEYLAAGGVGW</sequence>
<reference evidence="2" key="1">
    <citation type="submission" date="2023-06" db="EMBL/GenBank/DDBJ databases">
        <title>Genome-scale phylogeny and comparative genomics of the fungal order Sordariales.</title>
        <authorList>
            <consortium name="Lawrence Berkeley National Laboratory"/>
            <person name="Hensen N."/>
            <person name="Bonometti L."/>
            <person name="Westerberg I."/>
            <person name="Brannstrom I.O."/>
            <person name="Guillou S."/>
            <person name="Cros-Aarteil S."/>
            <person name="Calhoun S."/>
            <person name="Haridas S."/>
            <person name="Kuo A."/>
            <person name="Mondo S."/>
            <person name="Pangilinan J."/>
            <person name="Riley R."/>
            <person name="Labutti K."/>
            <person name="Andreopoulos B."/>
            <person name="Lipzen A."/>
            <person name="Chen C."/>
            <person name="Yanf M."/>
            <person name="Daum C."/>
            <person name="Ng V."/>
            <person name="Clum A."/>
            <person name="Steindorff A."/>
            <person name="Ohm R."/>
            <person name="Martin F."/>
            <person name="Silar P."/>
            <person name="Natvig D."/>
            <person name="Lalanne C."/>
            <person name="Gautier V."/>
            <person name="Ament-Velasquez S.L."/>
            <person name="Kruys A."/>
            <person name="Hutchinson M.I."/>
            <person name="Powell A.J."/>
            <person name="Barry K."/>
            <person name="Miller A.N."/>
            <person name="Grigoriev I.V."/>
            <person name="Debuchy R."/>
            <person name="Gladieux P."/>
            <person name="Thoren M.H."/>
            <person name="Johannesson H."/>
        </authorList>
    </citation>
    <scope>NUCLEOTIDE SEQUENCE</scope>
    <source>
        <strain evidence="2">SMH4607-1</strain>
    </source>
</reference>
<keyword evidence="3" id="KW-1185">Reference proteome</keyword>
<comment type="caution">
    <text evidence="2">The sequence shown here is derived from an EMBL/GenBank/DDBJ whole genome shotgun (WGS) entry which is preliminary data.</text>
</comment>
<feature type="compositionally biased region" description="Basic and acidic residues" evidence="1">
    <location>
        <begin position="552"/>
        <end position="568"/>
    </location>
</feature>
<dbReference type="Proteomes" id="UP001172102">
    <property type="component" value="Unassembled WGS sequence"/>
</dbReference>
<organism evidence="2 3">
    <name type="scientific">Lasiosphaeris hirsuta</name>
    <dbReference type="NCBI Taxonomy" id="260670"/>
    <lineage>
        <taxon>Eukaryota</taxon>
        <taxon>Fungi</taxon>
        <taxon>Dikarya</taxon>
        <taxon>Ascomycota</taxon>
        <taxon>Pezizomycotina</taxon>
        <taxon>Sordariomycetes</taxon>
        <taxon>Sordariomycetidae</taxon>
        <taxon>Sordariales</taxon>
        <taxon>Lasiosphaeriaceae</taxon>
        <taxon>Lasiosphaeris</taxon>
    </lineage>
</organism>
<accession>A0AA40AGA0</accession>
<dbReference type="AlphaFoldDB" id="A0AA40AGA0"/>
<feature type="region of interest" description="Disordered" evidence="1">
    <location>
        <begin position="231"/>
        <end position="250"/>
    </location>
</feature>
<feature type="region of interest" description="Disordered" evidence="1">
    <location>
        <begin position="154"/>
        <end position="186"/>
    </location>
</feature>
<protein>
    <submittedName>
        <fullName evidence="2">Uncharacterized protein</fullName>
    </submittedName>
</protein>
<evidence type="ECO:0000256" key="1">
    <source>
        <dbReference type="SAM" id="MobiDB-lite"/>
    </source>
</evidence>
<feature type="region of interest" description="Disordered" evidence="1">
    <location>
        <begin position="441"/>
        <end position="496"/>
    </location>
</feature>
<gene>
    <name evidence="2" type="ORF">B0H67DRAFT_489192</name>
</gene>
<feature type="region of interest" description="Disordered" evidence="1">
    <location>
        <begin position="82"/>
        <end position="112"/>
    </location>
</feature>
<dbReference type="EMBL" id="JAUKUA010000004">
    <property type="protein sequence ID" value="KAK0715315.1"/>
    <property type="molecule type" value="Genomic_DNA"/>
</dbReference>